<evidence type="ECO:0000313" key="2">
    <source>
        <dbReference type="EMBL" id="MBB4924374.1"/>
    </source>
</evidence>
<feature type="transmembrane region" description="Helical" evidence="1">
    <location>
        <begin position="193"/>
        <end position="210"/>
    </location>
</feature>
<gene>
    <name evidence="2" type="ORF">FHR34_003367</name>
</gene>
<dbReference type="NCBIfam" id="NF041646">
    <property type="entry name" value="VC0807_fam"/>
    <property type="match status" value="1"/>
</dbReference>
<proteinExistence type="predicted"/>
<protein>
    <submittedName>
        <fullName evidence="2">Intracellular septation protein A</fullName>
    </submittedName>
</protein>
<feature type="transmembrane region" description="Helical" evidence="1">
    <location>
        <begin position="47"/>
        <end position="67"/>
    </location>
</feature>
<accession>A0A7W7VW62</accession>
<dbReference type="EMBL" id="JACHJV010000001">
    <property type="protein sequence ID" value="MBB4924374.1"/>
    <property type="molecule type" value="Genomic_DNA"/>
</dbReference>
<sequence length="232" mass="24923">MSSTTSPPAPARKQKAAAIGWLLTIGFNVVAPILIHNFAHAHGASEFTAILLSGLGPVADTAVYLAWHRRVDEFAVISLIFLALSGVAALVGPHDAKLLLAKDSLVTGLFGLVLLASLVASRPMMFYFGRKFATDGTQEQVAWWNGLWQFEGFRRVQRNLTIGWGIGFVIEAVLRVVFVYSLSNGQALAVNNVLPYAFTGGLIFWTMKYARRAQARGRALGAPEAPAAAGAL</sequence>
<evidence type="ECO:0000256" key="1">
    <source>
        <dbReference type="SAM" id="Phobius"/>
    </source>
</evidence>
<feature type="transmembrane region" description="Helical" evidence="1">
    <location>
        <begin position="104"/>
        <end position="121"/>
    </location>
</feature>
<keyword evidence="1" id="KW-0472">Membrane</keyword>
<dbReference type="AlphaFoldDB" id="A0A7W7VW62"/>
<feature type="transmembrane region" description="Helical" evidence="1">
    <location>
        <begin position="162"/>
        <end position="181"/>
    </location>
</feature>
<reference evidence="2 3" key="1">
    <citation type="submission" date="2020-08" db="EMBL/GenBank/DDBJ databases">
        <title>Sequencing the genomes of 1000 actinobacteria strains.</title>
        <authorList>
            <person name="Klenk H.-P."/>
        </authorList>
    </citation>
    <scope>NUCLEOTIDE SEQUENCE [LARGE SCALE GENOMIC DNA]</scope>
    <source>
        <strain evidence="2 3">DSM 41654</strain>
    </source>
</reference>
<keyword evidence="1" id="KW-1133">Transmembrane helix</keyword>
<feature type="transmembrane region" description="Helical" evidence="1">
    <location>
        <begin position="74"/>
        <end position="92"/>
    </location>
</feature>
<comment type="caution">
    <text evidence="2">The sequence shown here is derived from an EMBL/GenBank/DDBJ whole genome shotgun (WGS) entry which is preliminary data.</text>
</comment>
<evidence type="ECO:0000313" key="3">
    <source>
        <dbReference type="Proteomes" id="UP000540506"/>
    </source>
</evidence>
<dbReference type="RefSeq" id="WP_184936331.1">
    <property type="nucleotide sequence ID" value="NZ_JACHJV010000001.1"/>
</dbReference>
<keyword evidence="3" id="KW-1185">Reference proteome</keyword>
<organism evidence="2 3">
    <name type="scientific">Kitasatospora kifunensis</name>
    <name type="common">Streptomyces kifunensis</name>
    <dbReference type="NCBI Taxonomy" id="58351"/>
    <lineage>
        <taxon>Bacteria</taxon>
        <taxon>Bacillati</taxon>
        <taxon>Actinomycetota</taxon>
        <taxon>Actinomycetes</taxon>
        <taxon>Kitasatosporales</taxon>
        <taxon>Streptomycetaceae</taxon>
        <taxon>Kitasatospora</taxon>
    </lineage>
</organism>
<feature type="transmembrane region" description="Helical" evidence="1">
    <location>
        <begin position="16"/>
        <end position="35"/>
    </location>
</feature>
<dbReference type="Proteomes" id="UP000540506">
    <property type="component" value="Unassembled WGS sequence"/>
</dbReference>
<keyword evidence="1" id="KW-0812">Transmembrane</keyword>
<name>A0A7W7VW62_KITKI</name>